<evidence type="ECO:0000256" key="1">
    <source>
        <dbReference type="SAM" id="MobiDB-lite"/>
    </source>
</evidence>
<feature type="compositionally biased region" description="Basic and acidic residues" evidence="1">
    <location>
        <begin position="724"/>
        <end position="733"/>
    </location>
</feature>
<sequence>MAQLLAPYNSAMRLGQGFNSYTQQICINDAVSIDPNWKPEVQRSEAIIVGFAKQDSKEAAEDSEPEAYEELNRFEKESRIRSEPAVRKSSGARKKDVVKGNFNYQAGEALSVLPWVKPQIVTYTSKFVDKLSDVTDSMNISGSLSIQTSQIGGKANGSYLDSDKFKASDINFLLQVKVTNQILKPPEYTQFNKNSGVDASEFREVYGDCFISGWEEGGEMNAVISVKVLDKSNISKIKAALEAQLTTPSLSGKISANVDLEKSTVSQETETTITVNWSGGGSIKDPMVDWSIGTLKQAAAAFPELVAITPQRTYAVLTKYTALSSFHSRGYKYSPLQYENAGLYTNALLDAFMDYKSMWKQISQATDALESGQASIELGRPSEEIYAQAVIKVMSQDETDRRLIESRKQKLLESELATAKAEVKKLKAQSSGTEKAIEDVDTPPTNETAPEQTAADDASAEKTKTEDKKDVIPYTVFKDSFVGLIQARRACRFEMSKIVNEVGLVAKDPGIATDTRRDDYFLNPLVFKQLLPVVRSLTPENAKMGIKDPNAAILLGYCAPDQGDHTKTPLFDFTYPFTDLPGDLQISIKKNEYKADGYRMEGISGPVKDIGDKPELIDALKQLDPTYRPTSIGVWTHALLQHLVGIRMKYSNGQSIDFGACSGNALQEIHLERDGSEYITQVTIQTSRSENGKVEIFGIELCTSNCKFLSSSVPLKEGAFGDAEEAKETKEAKTGPSSGEGTTHKQDEILKKPTKMETRSFSWYKKGGVNWSLRGFFCHKLDKGLLNLGVIWGKDGFVPVPTGAPRMPLAKDFLCQSPVQKKKIDLITRTTPQILGKFLMGDVLVTGPIPKNGTTEAFNALEEIDTTWKIKSLGFAASNRKLTGIQVIYLDGTELIHGHYTENTRVWKCDTKAPFISTKISAARLPTDAMTYVTSVEFVKGDSAGRTPDWIFDVSTFRYLGEGEEGLMDTTSMIESAPTIGKAIWTVRGFYGEYSATQITRLGVIWGRG</sequence>
<feature type="region of interest" description="Disordered" evidence="1">
    <location>
        <begin position="721"/>
        <end position="746"/>
    </location>
</feature>
<dbReference type="AlphaFoldDB" id="S8A6B6"/>
<accession>S8A6B6</accession>
<name>S8A6B6_DACHA</name>
<reference evidence="3" key="2">
    <citation type="submission" date="2013-04" db="EMBL/GenBank/DDBJ databases">
        <title>Genomic mechanisms accounting for the adaptation to parasitism in nematode-trapping fungi.</title>
        <authorList>
            <person name="Ahren D.G."/>
        </authorList>
    </citation>
    <scope>NUCLEOTIDE SEQUENCE [LARGE SCALE GENOMIC DNA]</scope>
    <source>
        <strain evidence="3">CBS 200.50</strain>
    </source>
</reference>
<dbReference type="eggNOG" id="ENOG502SIVW">
    <property type="taxonomic scope" value="Eukaryota"/>
</dbReference>
<dbReference type="EMBL" id="AQGS01000575">
    <property type="protein sequence ID" value="EPS38324.1"/>
    <property type="molecule type" value="Genomic_DNA"/>
</dbReference>
<proteinExistence type="predicted"/>
<reference evidence="2 3" key="1">
    <citation type="journal article" date="2013" name="PLoS Genet.">
        <title>Genomic mechanisms accounting for the adaptation to parasitism in nematode-trapping fungi.</title>
        <authorList>
            <person name="Meerupati T."/>
            <person name="Andersson K.M."/>
            <person name="Friman E."/>
            <person name="Kumar D."/>
            <person name="Tunlid A."/>
            <person name="Ahren D."/>
        </authorList>
    </citation>
    <scope>NUCLEOTIDE SEQUENCE [LARGE SCALE GENOMIC DNA]</scope>
    <source>
        <strain evidence="2 3">CBS 200.50</strain>
    </source>
</reference>
<dbReference type="OrthoDB" id="3231004at2759"/>
<dbReference type="Proteomes" id="UP000015100">
    <property type="component" value="Unassembled WGS sequence"/>
</dbReference>
<protein>
    <submittedName>
        <fullName evidence="2">Uncharacterized protein</fullName>
    </submittedName>
</protein>
<dbReference type="STRING" id="1284197.S8A6B6"/>
<gene>
    <name evidence="2" type="ORF">H072_8001</name>
</gene>
<comment type="caution">
    <text evidence="2">The sequence shown here is derived from an EMBL/GenBank/DDBJ whole genome shotgun (WGS) entry which is preliminary data.</text>
</comment>
<evidence type="ECO:0000313" key="2">
    <source>
        <dbReference type="EMBL" id="EPS38324.1"/>
    </source>
</evidence>
<dbReference type="OMA" id="ICINDAV"/>
<organism evidence="2 3">
    <name type="scientific">Dactylellina haptotyla (strain CBS 200.50)</name>
    <name type="common">Nematode-trapping fungus</name>
    <name type="synonym">Monacrosporium haptotylum</name>
    <dbReference type="NCBI Taxonomy" id="1284197"/>
    <lineage>
        <taxon>Eukaryota</taxon>
        <taxon>Fungi</taxon>
        <taxon>Dikarya</taxon>
        <taxon>Ascomycota</taxon>
        <taxon>Pezizomycotina</taxon>
        <taxon>Orbiliomycetes</taxon>
        <taxon>Orbiliales</taxon>
        <taxon>Orbiliaceae</taxon>
        <taxon>Dactylellina</taxon>
    </lineage>
</organism>
<dbReference type="HOGENOM" id="CLU_014625_3_0_1"/>
<feature type="region of interest" description="Disordered" evidence="1">
    <location>
        <begin position="428"/>
        <end position="466"/>
    </location>
</feature>
<keyword evidence="3" id="KW-1185">Reference proteome</keyword>
<evidence type="ECO:0000313" key="3">
    <source>
        <dbReference type="Proteomes" id="UP000015100"/>
    </source>
</evidence>